<evidence type="ECO:0000313" key="2">
    <source>
        <dbReference type="EMBL" id="KOY82365.1"/>
    </source>
</evidence>
<dbReference type="OrthoDB" id="5291305at2"/>
<dbReference type="PANTHER" id="PTHR41786">
    <property type="entry name" value="MOTILITY ACCESSORY FACTOR MAF"/>
    <property type="match status" value="1"/>
</dbReference>
<protein>
    <recommendedName>
        <fullName evidence="1">6-hydroxymethylpterin diphosphokinase MptE-like domain-containing protein</fullName>
    </recommendedName>
</protein>
<dbReference type="Proteomes" id="UP000037977">
    <property type="component" value="Unassembled WGS sequence"/>
</dbReference>
<dbReference type="Pfam" id="PF01973">
    <property type="entry name" value="MptE-like"/>
    <property type="match status" value="1"/>
</dbReference>
<dbReference type="PANTHER" id="PTHR41786:SF1">
    <property type="entry name" value="6-HYDROXYMETHYLPTERIN DIPHOSPHOKINASE MPTE-LIKE DOMAIN-CONTAINING PROTEIN"/>
    <property type="match status" value="1"/>
</dbReference>
<dbReference type="InterPro" id="IPR002826">
    <property type="entry name" value="MptE-like"/>
</dbReference>
<dbReference type="EMBL" id="LGCI01000005">
    <property type="protein sequence ID" value="KOY82365.1"/>
    <property type="molecule type" value="Genomic_DNA"/>
</dbReference>
<evidence type="ECO:0000313" key="3">
    <source>
        <dbReference type="Proteomes" id="UP000037977"/>
    </source>
</evidence>
<keyword evidence="3" id="KW-1185">Reference proteome</keyword>
<comment type="caution">
    <text evidence="2">The sequence shown here is derived from an EMBL/GenBank/DDBJ whole genome shotgun (WGS) entry which is preliminary data.</text>
</comment>
<dbReference type="STRING" id="33935.ADM90_03195"/>
<dbReference type="RefSeq" id="WP_053993618.1">
    <property type="nucleotide sequence ID" value="NZ_CP065643.1"/>
</dbReference>
<proteinExistence type="predicted"/>
<reference evidence="2 3" key="1">
    <citation type="submission" date="2015-07" db="EMBL/GenBank/DDBJ databases">
        <title>Genome sequencing project for genomic taxonomy and phylogenomics of Bacillus-like bacteria.</title>
        <authorList>
            <person name="Liu B."/>
            <person name="Wang J."/>
            <person name="Zhu Y."/>
            <person name="Liu G."/>
            <person name="Chen Q."/>
            <person name="Chen Z."/>
            <person name="Che J."/>
            <person name="Ge C."/>
            <person name="Shi H."/>
            <person name="Pan Z."/>
            <person name="Liu X."/>
        </authorList>
    </citation>
    <scope>NUCLEOTIDE SEQUENCE [LARGE SCALE GENOMIC DNA]</scope>
    <source>
        <strain evidence="2 3">DSM 54</strain>
    </source>
</reference>
<dbReference type="PATRIC" id="fig|33935.3.peg.45"/>
<gene>
    <name evidence="2" type="ORF">ADM90_03195</name>
</gene>
<feature type="domain" description="6-hydroxymethylpterin diphosphokinase MptE-like" evidence="1">
    <location>
        <begin position="171"/>
        <end position="335"/>
    </location>
</feature>
<dbReference type="AlphaFoldDB" id="A0A0N0UWV1"/>
<name>A0A0N0UWV1_9BACI</name>
<organism evidence="2 3">
    <name type="scientific">Lysinibacillus macroides</name>
    <dbReference type="NCBI Taxonomy" id="33935"/>
    <lineage>
        <taxon>Bacteria</taxon>
        <taxon>Bacillati</taxon>
        <taxon>Bacillota</taxon>
        <taxon>Bacilli</taxon>
        <taxon>Bacillales</taxon>
        <taxon>Bacillaceae</taxon>
        <taxon>Lysinibacillus</taxon>
    </lineage>
</organism>
<accession>A0A0N0UWV1</accession>
<evidence type="ECO:0000259" key="1">
    <source>
        <dbReference type="Pfam" id="PF01973"/>
    </source>
</evidence>
<sequence length="569" mass="65157">MEQEQPTIEYIETKTGLPTVVLGGYLLHSKYDPEKEAAKIAEKEVEPGYVHVLFGYGCGYLAKALQNKLQDDPLLVYEPTNSGIKLDTSTEDIMVLTDKKVLQQQVRAYHGEYDTNIKLISSPNYNKLFPLEHRSVNLIVKESYLADQTRRNTIKFFSDIWQQNVRNNLLYLDGAGSVRDLYKRYTQPVIVASGGPSLTKQLPLLKKIAHKVVIIAAGSTIKSLLAADIEPDYVVTIDGAVINYDLHFKNLEVGKTKLITALSSHYKITEKYQNNLYFYGMGIEDTILDYCEEKLGIKIPIMLNGGSCAHTALHIATFISNGPVALIGQDLAYTNNQSHATNNAGYLAIDENWLKNNHAFEVEGYDGGKVYTDLIFNSMRQQFEDIYEVLKENCMIYNCTEGGIKIGEMPQKSFQAFYQEFVESLPVREQQEVNYKKQTVTLSQLQTFFKDELAVYRQLEQQLQKALDVLREKKSTVKFTKPVLKKLDKIDKKLIRLYDQVLLDSVIYLIIIEVRKDYKKGKDETQQQIYERVYNQSKALYEKLLDVFQKARHYTQDVLSKIEERGAQK</sequence>